<protein>
    <submittedName>
        <fullName evidence="2">Uncharacterized protein</fullName>
    </submittedName>
</protein>
<organism evidence="2 3">
    <name type="scientific">Rubroshorea leprosula</name>
    <dbReference type="NCBI Taxonomy" id="152421"/>
    <lineage>
        <taxon>Eukaryota</taxon>
        <taxon>Viridiplantae</taxon>
        <taxon>Streptophyta</taxon>
        <taxon>Embryophyta</taxon>
        <taxon>Tracheophyta</taxon>
        <taxon>Spermatophyta</taxon>
        <taxon>Magnoliopsida</taxon>
        <taxon>eudicotyledons</taxon>
        <taxon>Gunneridae</taxon>
        <taxon>Pentapetalae</taxon>
        <taxon>rosids</taxon>
        <taxon>malvids</taxon>
        <taxon>Malvales</taxon>
        <taxon>Dipterocarpaceae</taxon>
        <taxon>Rubroshorea</taxon>
    </lineage>
</organism>
<keyword evidence="1" id="KW-0472">Membrane</keyword>
<dbReference type="Proteomes" id="UP001054252">
    <property type="component" value="Unassembled WGS sequence"/>
</dbReference>
<proteinExistence type="predicted"/>
<evidence type="ECO:0000313" key="2">
    <source>
        <dbReference type="EMBL" id="GKV38303.1"/>
    </source>
</evidence>
<evidence type="ECO:0000256" key="1">
    <source>
        <dbReference type="SAM" id="Phobius"/>
    </source>
</evidence>
<gene>
    <name evidence="2" type="ORF">SLEP1_g46227</name>
</gene>
<name>A0AAV5LLJ7_9ROSI</name>
<feature type="transmembrane region" description="Helical" evidence="1">
    <location>
        <begin position="12"/>
        <end position="33"/>
    </location>
</feature>
<reference evidence="2 3" key="1">
    <citation type="journal article" date="2021" name="Commun. Biol.">
        <title>The genome of Shorea leprosula (Dipterocarpaceae) highlights the ecological relevance of drought in aseasonal tropical rainforests.</title>
        <authorList>
            <person name="Ng K.K.S."/>
            <person name="Kobayashi M.J."/>
            <person name="Fawcett J.A."/>
            <person name="Hatakeyama M."/>
            <person name="Paape T."/>
            <person name="Ng C.H."/>
            <person name="Ang C.C."/>
            <person name="Tnah L.H."/>
            <person name="Lee C.T."/>
            <person name="Nishiyama T."/>
            <person name="Sese J."/>
            <person name="O'Brien M.J."/>
            <person name="Copetti D."/>
            <person name="Mohd Noor M.I."/>
            <person name="Ong R.C."/>
            <person name="Putra M."/>
            <person name="Sireger I.Z."/>
            <person name="Indrioko S."/>
            <person name="Kosugi Y."/>
            <person name="Izuno A."/>
            <person name="Isagi Y."/>
            <person name="Lee S.L."/>
            <person name="Shimizu K.K."/>
        </authorList>
    </citation>
    <scope>NUCLEOTIDE SEQUENCE [LARGE SCALE GENOMIC DNA]</scope>
    <source>
        <strain evidence="2">214</strain>
    </source>
</reference>
<dbReference type="EMBL" id="BPVZ01000127">
    <property type="protein sequence ID" value="GKV38303.1"/>
    <property type="molecule type" value="Genomic_DNA"/>
</dbReference>
<evidence type="ECO:0000313" key="3">
    <source>
        <dbReference type="Proteomes" id="UP001054252"/>
    </source>
</evidence>
<dbReference type="AlphaFoldDB" id="A0AAV5LLJ7"/>
<keyword evidence="3" id="KW-1185">Reference proteome</keyword>
<accession>A0AAV5LLJ7</accession>
<keyword evidence="1" id="KW-0812">Transmembrane</keyword>
<sequence length="142" mass="16241">MGFHSHSAFSAFSSFVPFTSLASFTLGCPFLGFKKQKHEQQGHWNKNFIVFPLLSFFSQSVLKLGCIERKDSFTIAIPFYLLSHRIPLQSFSVEKMLPNNANVAPGGAIHRQKDKANFPQILSRFFLWVTFTTNQLERKCSF</sequence>
<comment type="caution">
    <text evidence="2">The sequence shown here is derived from an EMBL/GenBank/DDBJ whole genome shotgun (WGS) entry which is preliminary data.</text>
</comment>
<keyword evidence="1" id="KW-1133">Transmembrane helix</keyword>